<dbReference type="GO" id="GO:0006281">
    <property type="term" value="P:DNA repair"/>
    <property type="evidence" value="ECO:0007669"/>
    <property type="project" value="UniProtKB-KW"/>
</dbReference>
<dbReference type="InterPro" id="IPR036631">
    <property type="entry name" value="MGMT_N_sf"/>
</dbReference>
<proteinExistence type="inferred from homology"/>
<dbReference type="GO" id="GO:0003908">
    <property type="term" value="F:methylated-DNA-[protein]-cysteine S-methyltransferase activity"/>
    <property type="evidence" value="ECO:0007669"/>
    <property type="project" value="UniProtKB-EC"/>
</dbReference>
<keyword evidence="7" id="KW-0227">DNA damage</keyword>
<evidence type="ECO:0000256" key="7">
    <source>
        <dbReference type="ARBA" id="ARBA00022763"/>
    </source>
</evidence>
<comment type="catalytic activity">
    <reaction evidence="1">
        <text>a 4-O-methyl-thymidine in DNA + L-cysteinyl-[protein] = a thymidine in DNA + S-methyl-L-cysteinyl-[protein]</text>
        <dbReference type="Rhea" id="RHEA:53428"/>
        <dbReference type="Rhea" id="RHEA-COMP:10131"/>
        <dbReference type="Rhea" id="RHEA-COMP:10132"/>
        <dbReference type="Rhea" id="RHEA-COMP:13555"/>
        <dbReference type="Rhea" id="RHEA-COMP:13556"/>
        <dbReference type="ChEBI" id="CHEBI:29950"/>
        <dbReference type="ChEBI" id="CHEBI:82612"/>
        <dbReference type="ChEBI" id="CHEBI:137386"/>
        <dbReference type="ChEBI" id="CHEBI:137387"/>
        <dbReference type="EC" id="2.1.1.63"/>
    </reaction>
</comment>
<dbReference type="NCBIfam" id="TIGR00589">
    <property type="entry name" value="ogt"/>
    <property type="match status" value="1"/>
</dbReference>
<keyword evidence="6 11" id="KW-0808">Transferase</keyword>
<dbReference type="InterPro" id="IPR036217">
    <property type="entry name" value="MethylDNA_cys_MeTrfase_DNAb"/>
</dbReference>
<dbReference type="FunFam" id="1.10.10.10:FF:000214">
    <property type="entry name" value="Methylated-DNA--protein-cysteine methyltransferase"/>
    <property type="match status" value="1"/>
</dbReference>
<dbReference type="PROSITE" id="PS00374">
    <property type="entry name" value="MGMT"/>
    <property type="match status" value="1"/>
</dbReference>
<evidence type="ECO:0000256" key="5">
    <source>
        <dbReference type="ARBA" id="ARBA00022603"/>
    </source>
</evidence>
<feature type="domain" description="Methylated-DNA-[protein]-cysteine S-methyltransferase DNA binding" evidence="10">
    <location>
        <begin position="70"/>
        <end position="149"/>
    </location>
</feature>
<evidence type="ECO:0000256" key="9">
    <source>
        <dbReference type="ARBA" id="ARBA00049348"/>
    </source>
</evidence>
<evidence type="ECO:0000256" key="3">
    <source>
        <dbReference type="ARBA" id="ARBA00011918"/>
    </source>
</evidence>
<organism evidence="11">
    <name type="scientific">bioreactor metagenome</name>
    <dbReference type="NCBI Taxonomy" id="1076179"/>
    <lineage>
        <taxon>unclassified sequences</taxon>
        <taxon>metagenomes</taxon>
        <taxon>ecological metagenomes</taxon>
    </lineage>
</organism>
<comment type="catalytic activity">
    <reaction evidence="9">
        <text>a 6-O-methyl-2'-deoxyguanosine in DNA + L-cysteinyl-[protein] = S-methyl-L-cysteinyl-[protein] + a 2'-deoxyguanosine in DNA</text>
        <dbReference type="Rhea" id="RHEA:24000"/>
        <dbReference type="Rhea" id="RHEA-COMP:10131"/>
        <dbReference type="Rhea" id="RHEA-COMP:10132"/>
        <dbReference type="Rhea" id="RHEA-COMP:11367"/>
        <dbReference type="Rhea" id="RHEA-COMP:11368"/>
        <dbReference type="ChEBI" id="CHEBI:29950"/>
        <dbReference type="ChEBI" id="CHEBI:82612"/>
        <dbReference type="ChEBI" id="CHEBI:85445"/>
        <dbReference type="ChEBI" id="CHEBI:85448"/>
        <dbReference type="EC" id="2.1.1.63"/>
    </reaction>
</comment>
<evidence type="ECO:0000256" key="1">
    <source>
        <dbReference type="ARBA" id="ARBA00001286"/>
    </source>
</evidence>
<dbReference type="GO" id="GO:0032259">
    <property type="term" value="P:methylation"/>
    <property type="evidence" value="ECO:0007669"/>
    <property type="project" value="UniProtKB-KW"/>
</dbReference>
<keyword evidence="8" id="KW-0234">DNA repair</keyword>
<keyword evidence="4" id="KW-0963">Cytoplasm</keyword>
<dbReference type="InterPro" id="IPR036388">
    <property type="entry name" value="WH-like_DNA-bd_sf"/>
</dbReference>
<evidence type="ECO:0000256" key="4">
    <source>
        <dbReference type="ARBA" id="ARBA00022490"/>
    </source>
</evidence>
<comment type="caution">
    <text evidence="11">The sequence shown here is derived from an EMBL/GenBank/DDBJ whole genome shotgun (WGS) entry which is preliminary data.</text>
</comment>
<dbReference type="Gene3D" id="1.10.10.10">
    <property type="entry name" value="Winged helix-like DNA-binding domain superfamily/Winged helix DNA-binding domain"/>
    <property type="match status" value="1"/>
</dbReference>
<dbReference type="InterPro" id="IPR023546">
    <property type="entry name" value="MGMT"/>
</dbReference>
<protein>
    <recommendedName>
        <fullName evidence="3">methylated-DNA--[protein]-cysteine S-methyltransferase</fullName>
        <ecNumber evidence="3">2.1.1.63</ecNumber>
    </recommendedName>
</protein>
<dbReference type="EMBL" id="VSSQ01025989">
    <property type="protein sequence ID" value="MPM74476.1"/>
    <property type="molecule type" value="Genomic_DNA"/>
</dbReference>
<dbReference type="HAMAP" id="MF_00772">
    <property type="entry name" value="OGT"/>
    <property type="match status" value="1"/>
</dbReference>
<evidence type="ECO:0000313" key="11">
    <source>
        <dbReference type="EMBL" id="MPM74476.1"/>
    </source>
</evidence>
<dbReference type="PANTHER" id="PTHR10815:SF5">
    <property type="entry name" value="METHYLATED-DNA--PROTEIN-CYSTEINE METHYLTRANSFERASE"/>
    <property type="match status" value="1"/>
</dbReference>
<dbReference type="SUPFAM" id="SSF53155">
    <property type="entry name" value="Methylated DNA-protein cysteine methyltransferase domain"/>
    <property type="match status" value="1"/>
</dbReference>
<evidence type="ECO:0000256" key="8">
    <source>
        <dbReference type="ARBA" id="ARBA00023204"/>
    </source>
</evidence>
<comment type="similarity">
    <text evidence="2">Belongs to the MGMT family.</text>
</comment>
<sequence>MMKHKFVFATPWGMMTVEEEDGALTRLGWGGEAVGGDDSALLRRTECELNAYLRGELRQFTLPTAPAGTPFQRSVWRELLTIPYGAVASYGRIAQLLDRPGAARAVGMACHCNPIAIVIPCHRVVGADGTLTGYAGGLELKRRLLELETAIG</sequence>
<dbReference type="Gene3D" id="3.30.160.70">
    <property type="entry name" value="Methylated DNA-protein cysteine methyltransferase domain"/>
    <property type="match status" value="1"/>
</dbReference>
<dbReference type="InterPro" id="IPR001497">
    <property type="entry name" value="MethylDNA_cys_MeTrfase_AS"/>
</dbReference>
<dbReference type="AlphaFoldDB" id="A0A645CBZ4"/>
<dbReference type="SUPFAM" id="SSF46767">
    <property type="entry name" value="Methylated DNA-protein cysteine methyltransferase, C-terminal domain"/>
    <property type="match status" value="1"/>
</dbReference>
<evidence type="ECO:0000256" key="6">
    <source>
        <dbReference type="ARBA" id="ARBA00022679"/>
    </source>
</evidence>
<name>A0A645CBZ4_9ZZZZ</name>
<reference evidence="11" key="1">
    <citation type="submission" date="2019-08" db="EMBL/GenBank/DDBJ databases">
        <authorList>
            <person name="Kucharzyk K."/>
            <person name="Murdoch R.W."/>
            <person name="Higgins S."/>
            <person name="Loffler F."/>
        </authorList>
    </citation>
    <scope>NUCLEOTIDE SEQUENCE</scope>
</reference>
<accession>A0A645CBZ4</accession>
<dbReference type="EC" id="2.1.1.63" evidence="3"/>
<dbReference type="PANTHER" id="PTHR10815">
    <property type="entry name" value="METHYLATED-DNA--PROTEIN-CYSTEINE METHYLTRANSFERASE"/>
    <property type="match status" value="1"/>
</dbReference>
<gene>
    <name evidence="11" type="primary">ogt_38</name>
    <name evidence="11" type="ORF">SDC9_121464</name>
</gene>
<evidence type="ECO:0000259" key="10">
    <source>
        <dbReference type="Pfam" id="PF01035"/>
    </source>
</evidence>
<dbReference type="Pfam" id="PF01035">
    <property type="entry name" value="DNA_binding_1"/>
    <property type="match status" value="1"/>
</dbReference>
<keyword evidence="5 11" id="KW-0489">Methyltransferase</keyword>
<evidence type="ECO:0000256" key="2">
    <source>
        <dbReference type="ARBA" id="ARBA00008711"/>
    </source>
</evidence>
<dbReference type="InterPro" id="IPR014048">
    <property type="entry name" value="MethylDNA_cys_MeTrfase_DNA-bd"/>
</dbReference>
<dbReference type="CDD" id="cd06445">
    <property type="entry name" value="ATase"/>
    <property type="match status" value="1"/>
</dbReference>